<evidence type="ECO:0000259" key="4">
    <source>
        <dbReference type="PROSITE" id="PS50043"/>
    </source>
</evidence>
<keyword evidence="6" id="KW-1185">Reference proteome</keyword>
<evidence type="ECO:0000256" key="1">
    <source>
        <dbReference type="ARBA" id="ARBA00023015"/>
    </source>
</evidence>
<dbReference type="PROSITE" id="PS50043">
    <property type="entry name" value="HTH_LUXR_2"/>
    <property type="match status" value="1"/>
</dbReference>
<proteinExistence type="predicted"/>
<dbReference type="InterPro" id="IPR016032">
    <property type="entry name" value="Sig_transdc_resp-reg_C-effctor"/>
</dbReference>
<dbReference type="GO" id="GO:0003677">
    <property type="term" value="F:DNA binding"/>
    <property type="evidence" value="ECO:0007669"/>
    <property type="project" value="UniProtKB-KW"/>
</dbReference>
<dbReference type="AlphaFoldDB" id="A0A1G7EF10"/>
<dbReference type="SMART" id="SM00421">
    <property type="entry name" value="HTH_LUXR"/>
    <property type="match status" value="1"/>
</dbReference>
<dbReference type="PRINTS" id="PR00038">
    <property type="entry name" value="HTHLUXR"/>
</dbReference>
<evidence type="ECO:0000313" key="6">
    <source>
        <dbReference type="Proteomes" id="UP000199412"/>
    </source>
</evidence>
<evidence type="ECO:0000256" key="3">
    <source>
        <dbReference type="ARBA" id="ARBA00023163"/>
    </source>
</evidence>
<reference evidence="5 6" key="1">
    <citation type="submission" date="2016-10" db="EMBL/GenBank/DDBJ databases">
        <authorList>
            <person name="de Groot N.N."/>
        </authorList>
    </citation>
    <scope>NUCLEOTIDE SEQUENCE [LARGE SCALE GENOMIC DNA]</scope>
    <source>
        <strain evidence="5 6">ATCC 700224</strain>
    </source>
</reference>
<dbReference type="GO" id="GO:0006355">
    <property type="term" value="P:regulation of DNA-templated transcription"/>
    <property type="evidence" value="ECO:0007669"/>
    <property type="project" value="InterPro"/>
</dbReference>
<dbReference type="EMBL" id="FNAP01000009">
    <property type="protein sequence ID" value="SDE62244.1"/>
    <property type="molecule type" value="Genomic_DNA"/>
</dbReference>
<evidence type="ECO:0000256" key="2">
    <source>
        <dbReference type="ARBA" id="ARBA00023125"/>
    </source>
</evidence>
<evidence type="ECO:0000313" key="5">
    <source>
        <dbReference type="EMBL" id="SDE62244.1"/>
    </source>
</evidence>
<dbReference type="Gene3D" id="3.30.450.80">
    <property type="entry name" value="Transcription factor LuxR-like, autoinducer-binding domain"/>
    <property type="match status" value="1"/>
</dbReference>
<dbReference type="InterPro" id="IPR036388">
    <property type="entry name" value="WH-like_DNA-bd_sf"/>
</dbReference>
<keyword evidence="3" id="KW-0804">Transcription</keyword>
<accession>A0A1G7EF10</accession>
<dbReference type="InterPro" id="IPR000792">
    <property type="entry name" value="Tscrpt_reg_LuxR_C"/>
</dbReference>
<feature type="domain" description="HTH luxR-type" evidence="4">
    <location>
        <begin position="176"/>
        <end position="241"/>
    </location>
</feature>
<dbReference type="CDD" id="cd06170">
    <property type="entry name" value="LuxR_C_like"/>
    <property type="match status" value="1"/>
</dbReference>
<organism evidence="5 6">
    <name type="scientific">Rhodospira trueperi</name>
    <dbReference type="NCBI Taxonomy" id="69960"/>
    <lineage>
        <taxon>Bacteria</taxon>
        <taxon>Pseudomonadati</taxon>
        <taxon>Pseudomonadota</taxon>
        <taxon>Alphaproteobacteria</taxon>
        <taxon>Rhodospirillales</taxon>
        <taxon>Rhodospirillaceae</taxon>
        <taxon>Rhodospira</taxon>
    </lineage>
</organism>
<keyword evidence="2" id="KW-0238">DNA-binding</keyword>
<dbReference type="PANTHER" id="PTHR44688:SF16">
    <property type="entry name" value="DNA-BINDING TRANSCRIPTIONAL ACTIVATOR DEVR_DOSR"/>
    <property type="match status" value="1"/>
</dbReference>
<dbReference type="RefSeq" id="WP_176793687.1">
    <property type="nucleotide sequence ID" value="NZ_FNAP01000009.1"/>
</dbReference>
<gene>
    <name evidence="5" type="ORF">SAMN05421720_10943</name>
</gene>
<sequence length="246" mass="26105">MLMTLEASLDTFLGHLAEAPTRAVAWTVTAEHFRCFGIDGIVCLTCLPGALKGSPSKRDVMASVEAPVRHACEGATHDDSVFRDMTASPRPFVVPIGDMETGSRGSRFADAAQAAGYGALLVVPVRCWVDRCPSGMILLSRENGSWLDRHVRNTGLALAHAATQALLRLRQLHEDDSLAIPALTGREREVLSLSARGLTTRDVGTALGISVSGVNFHIANACRKLGANNRTHATSLALAAGLISVQ</sequence>
<dbReference type="Pfam" id="PF00196">
    <property type="entry name" value="GerE"/>
    <property type="match status" value="1"/>
</dbReference>
<dbReference type="InterPro" id="IPR036693">
    <property type="entry name" value="TF_LuxR_autoind-bd_dom_sf"/>
</dbReference>
<dbReference type="PANTHER" id="PTHR44688">
    <property type="entry name" value="DNA-BINDING TRANSCRIPTIONAL ACTIVATOR DEVR_DOSR"/>
    <property type="match status" value="1"/>
</dbReference>
<keyword evidence="1" id="KW-0805">Transcription regulation</keyword>
<dbReference type="STRING" id="69960.SAMN05421720_10943"/>
<protein>
    <submittedName>
        <fullName evidence="5">Regulatory protein, luxR family</fullName>
    </submittedName>
</protein>
<name>A0A1G7EF10_9PROT</name>
<dbReference type="Gene3D" id="1.10.10.10">
    <property type="entry name" value="Winged helix-like DNA-binding domain superfamily/Winged helix DNA-binding domain"/>
    <property type="match status" value="1"/>
</dbReference>
<dbReference type="Proteomes" id="UP000199412">
    <property type="component" value="Unassembled WGS sequence"/>
</dbReference>
<dbReference type="SUPFAM" id="SSF46894">
    <property type="entry name" value="C-terminal effector domain of the bipartite response regulators"/>
    <property type="match status" value="1"/>
</dbReference>